<sequence>MNTIRYVLLKGKEDFINHPKSIERYNKLFWTKANKKLNVGDIVFLFLSGKGHKQLRYKLEVTSASVTRIDKDCWVKQFKPDNNCFEFSPVAAMYKGNKLGYDELESIGISRYTQYSELTLEQVQYLDKYFV</sequence>
<proteinExistence type="predicted"/>
<comment type="caution">
    <text evidence="1">The sequence shown here is derived from an EMBL/GenBank/DDBJ whole genome shotgun (WGS) entry which is preliminary data.</text>
</comment>
<gene>
    <name evidence="1" type="ORF">CTI18_09510</name>
</gene>
<organism evidence="1 2">
    <name type="scientific">Prevotella intermedia</name>
    <dbReference type="NCBI Taxonomy" id="28131"/>
    <lineage>
        <taxon>Bacteria</taxon>
        <taxon>Pseudomonadati</taxon>
        <taxon>Bacteroidota</taxon>
        <taxon>Bacteroidia</taxon>
        <taxon>Bacteroidales</taxon>
        <taxon>Prevotellaceae</taxon>
        <taxon>Prevotella</taxon>
    </lineage>
</organism>
<evidence type="ECO:0008006" key="3">
    <source>
        <dbReference type="Google" id="ProtNLM"/>
    </source>
</evidence>
<evidence type="ECO:0000313" key="1">
    <source>
        <dbReference type="EMBL" id="PIK19196.1"/>
    </source>
</evidence>
<name>A0A2G8I6N5_PREIN</name>
<reference evidence="1 2" key="1">
    <citation type="submission" date="2017-11" db="EMBL/GenBank/DDBJ databases">
        <title>Genome sequencing of Prevotella intermedia KCOM 1653.</title>
        <authorList>
            <person name="Kook J.-K."/>
            <person name="Park S.-N."/>
            <person name="Lim Y.K."/>
        </authorList>
    </citation>
    <scope>NUCLEOTIDE SEQUENCE [LARGE SCALE GENOMIC DNA]</scope>
    <source>
        <strain evidence="1 2">KCOM 1653</strain>
    </source>
</reference>
<accession>A0A2G8I6N5</accession>
<dbReference type="Proteomes" id="UP000230046">
    <property type="component" value="Unassembled WGS sequence"/>
</dbReference>
<evidence type="ECO:0000313" key="2">
    <source>
        <dbReference type="Proteomes" id="UP000230046"/>
    </source>
</evidence>
<dbReference type="EMBL" id="PEKN01000002">
    <property type="protein sequence ID" value="PIK19196.1"/>
    <property type="molecule type" value="Genomic_DNA"/>
</dbReference>
<dbReference type="RefSeq" id="WP_099836645.1">
    <property type="nucleotide sequence ID" value="NZ_PEKN01000002.1"/>
</dbReference>
<protein>
    <recommendedName>
        <fullName evidence="3">EVE domain-containing protein</fullName>
    </recommendedName>
</protein>
<dbReference type="AlphaFoldDB" id="A0A2G8I6N5"/>